<dbReference type="Gene3D" id="3.30.70.1450">
    <property type="entry name" value="Regulator of K+ conductance, C-terminal domain"/>
    <property type="match status" value="1"/>
</dbReference>
<dbReference type="PROSITE" id="PS51202">
    <property type="entry name" value="RCK_C"/>
    <property type="match status" value="1"/>
</dbReference>
<comment type="caution">
    <text evidence="3">The sequence shown here is derived from an EMBL/GenBank/DDBJ whole genome shotgun (WGS) entry which is preliminary data.</text>
</comment>
<organism evidence="3 4">
    <name type="scientific">Microvirga aerilata</name>
    <dbReference type="NCBI Taxonomy" id="670292"/>
    <lineage>
        <taxon>Bacteria</taxon>
        <taxon>Pseudomonadati</taxon>
        <taxon>Pseudomonadota</taxon>
        <taxon>Alphaproteobacteria</taxon>
        <taxon>Hyphomicrobiales</taxon>
        <taxon>Methylobacteriaceae</taxon>
        <taxon>Microvirga</taxon>
    </lineage>
</organism>
<dbReference type="Proteomes" id="UP000605848">
    <property type="component" value="Unassembled WGS sequence"/>
</dbReference>
<gene>
    <name evidence="3" type="ORF">JKG68_28915</name>
</gene>
<feature type="domain" description="RCK N-terminal" evidence="1">
    <location>
        <begin position="10"/>
        <end position="132"/>
    </location>
</feature>
<proteinExistence type="predicted"/>
<dbReference type="AlphaFoldDB" id="A0A937D0N7"/>
<evidence type="ECO:0000259" key="2">
    <source>
        <dbReference type="PROSITE" id="PS51202"/>
    </source>
</evidence>
<evidence type="ECO:0000259" key="1">
    <source>
        <dbReference type="PROSITE" id="PS51201"/>
    </source>
</evidence>
<dbReference type="InterPro" id="IPR003148">
    <property type="entry name" value="RCK_N"/>
</dbReference>
<protein>
    <submittedName>
        <fullName evidence="3">TrkA family potassium uptake protein</fullName>
    </submittedName>
</protein>
<keyword evidence="4" id="KW-1185">Reference proteome</keyword>
<dbReference type="PROSITE" id="PS51201">
    <property type="entry name" value="RCK_N"/>
    <property type="match status" value="1"/>
</dbReference>
<accession>A0A937D0N7</accession>
<feature type="domain" description="RCK C-terminal" evidence="2">
    <location>
        <begin position="142"/>
        <end position="224"/>
    </location>
</feature>
<dbReference type="Pfam" id="PF02080">
    <property type="entry name" value="TrkA_C"/>
    <property type="match status" value="1"/>
</dbReference>
<dbReference type="InterPro" id="IPR006037">
    <property type="entry name" value="RCK_C"/>
</dbReference>
<reference evidence="3" key="1">
    <citation type="submission" date="2021-01" db="EMBL/GenBank/DDBJ databases">
        <title>Microvirga sp.</title>
        <authorList>
            <person name="Kim M.K."/>
        </authorList>
    </citation>
    <scope>NUCLEOTIDE SEQUENCE</scope>
    <source>
        <strain evidence="3">5420S-16</strain>
    </source>
</reference>
<sequence length="224" mass="24014">MSANSRSTRSDGVVVVGLGRFGGAVANSLVRLGHDVLGIDESAEIVQQWSDRLTHVVQADSTNSDTLRRLGVHEFGRAVVGIGTDIEASVLTVLALCDLGIPDIWAKALSDKHGRILERTGAHHVVYPEAAMGERVAHLVTGKMIDFIEFDDGFAIVKTRAPQQATGRTLAESALRSKYGVTVVGVKRPRTDFTYARPETLVEAGDLLIVSGPTKLVEQFAALT</sequence>
<evidence type="ECO:0000313" key="3">
    <source>
        <dbReference type="EMBL" id="MBL0407924.1"/>
    </source>
</evidence>
<dbReference type="Pfam" id="PF02254">
    <property type="entry name" value="TrkA_N"/>
    <property type="match status" value="1"/>
</dbReference>
<dbReference type="InterPro" id="IPR036291">
    <property type="entry name" value="NAD(P)-bd_dom_sf"/>
</dbReference>
<dbReference type="SUPFAM" id="SSF51735">
    <property type="entry name" value="NAD(P)-binding Rossmann-fold domains"/>
    <property type="match status" value="1"/>
</dbReference>
<evidence type="ECO:0000313" key="4">
    <source>
        <dbReference type="Proteomes" id="UP000605848"/>
    </source>
</evidence>
<dbReference type="GO" id="GO:0006813">
    <property type="term" value="P:potassium ion transport"/>
    <property type="evidence" value="ECO:0007669"/>
    <property type="project" value="InterPro"/>
</dbReference>
<dbReference type="InterPro" id="IPR036721">
    <property type="entry name" value="RCK_C_sf"/>
</dbReference>
<dbReference type="Gene3D" id="3.40.50.720">
    <property type="entry name" value="NAD(P)-binding Rossmann-like Domain"/>
    <property type="match status" value="1"/>
</dbReference>
<dbReference type="EMBL" id="JAEQMY010000126">
    <property type="protein sequence ID" value="MBL0407924.1"/>
    <property type="molecule type" value="Genomic_DNA"/>
</dbReference>
<dbReference type="PANTHER" id="PTHR43833">
    <property type="entry name" value="POTASSIUM CHANNEL PROTEIN 2-RELATED-RELATED"/>
    <property type="match status" value="1"/>
</dbReference>
<dbReference type="RefSeq" id="WP_202065506.1">
    <property type="nucleotide sequence ID" value="NZ_JAEQMY010000126.1"/>
</dbReference>
<dbReference type="SUPFAM" id="SSF116726">
    <property type="entry name" value="TrkA C-terminal domain-like"/>
    <property type="match status" value="1"/>
</dbReference>
<name>A0A937D0N7_9HYPH</name>
<dbReference type="PANTHER" id="PTHR43833:SF7">
    <property type="entry name" value="KTR SYSTEM POTASSIUM UPTAKE PROTEIN C"/>
    <property type="match status" value="1"/>
</dbReference>
<dbReference type="InterPro" id="IPR050721">
    <property type="entry name" value="Trk_Ktr_HKT_K-transport"/>
</dbReference>
<dbReference type="GO" id="GO:0008324">
    <property type="term" value="F:monoatomic cation transmembrane transporter activity"/>
    <property type="evidence" value="ECO:0007669"/>
    <property type="project" value="InterPro"/>
</dbReference>